<gene>
    <name evidence="9 11" type="primary">surE</name>
    <name evidence="11" type="ORF">HJA_17315</name>
</gene>
<comment type="catalytic activity">
    <reaction evidence="1 9">
        <text>a ribonucleoside 5'-phosphate + H2O = a ribonucleoside + phosphate</text>
        <dbReference type="Rhea" id="RHEA:12484"/>
        <dbReference type="ChEBI" id="CHEBI:15377"/>
        <dbReference type="ChEBI" id="CHEBI:18254"/>
        <dbReference type="ChEBI" id="CHEBI:43474"/>
        <dbReference type="ChEBI" id="CHEBI:58043"/>
        <dbReference type="EC" id="3.1.3.5"/>
    </reaction>
</comment>
<comment type="cofactor">
    <cofactor evidence="9">
        <name>a divalent metal cation</name>
        <dbReference type="ChEBI" id="CHEBI:60240"/>
    </cofactor>
    <text evidence="9">Binds 1 divalent metal cation per subunit.</text>
</comment>
<keyword evidence="8 9" id="KW-0378">Hydrolase</keyword>
<evidence type="ECO:0000256" key="4">
    <source>
        <dbReference type="ARBA" id="ARBA00011062"/>
    </source>
</evidence>
<dbReference type="NCBIfam" id="NF001490">
    <property type="entry name" value="PRK00346.1-4"/>
    <property type="match status" value="1"/>
</dbReference>
<dbReference type="GO" id="GO:0046872">
    <property type="term" value="F:metal ion binding"/>
    <property type="evidence" value="ECO:0007669"/>
    <property type="project" value="UniProtKB-UniRule"/>
</dbReference>
<name>A0A059F6N9_9PROT</name>
<dbReference type="PATRIC" id="fig|1280952.3.peg.3462"/>
<dbReference type="Pfam" id="PF01975">
    <property type="entry name" value="SurE"/>
    <property type="match status" value="1"/>
</dbReference>
<evidence type="ECO:0000256" key="3">
    <source>
        <dbReference type="ARBA" id="ARBA00004496"/>
    </source>
</evidence>
<dbReference type="InterPro" id="IPR002828">
    <property type="entry name" value="SurE-like_Pase/nucleotidase"/>
</dbReference>
<evidence type="ECO:0000256" key="5">
    <source>
        <dbReference type="ARBA" id="ARBA00022490"/>
    </source>
</evidence>
<evidence type="ECO:0000256" key="1">
    <source>
        <dbReference type="ARBA" id="ARBA00000815"/>
    </source>
</evidence>
<dbReference type="PANTHER" id="PTHR30457">
    <property type="entry name" value="5'-NUCLEOTIDASE SURE"/>
    <property type="match status" value="1"/>
</dbReference>
<dbReference type="GO" id="GO:0004309">
    <property type="term" value="F:exopolyphosphatase activity"/>
    <property type="evidence" value="ECO:0007669"/>
    <property type="project" value="TreeGrafter"/>
</dbReference>
<dbReference type="OrthoDB" id="9780815at2"/>
<feature type="binding site" evidence="9">
    <location>
        <position position="8"/>
    </location>
    <ligand>
        <name>a divalent metal cation</name>
        <dbReference type="ChEBI" id="CHEBI:60240"/>
    </ligand>
</feature>
<feature type="binding site" evidence="9">
    <location>
        <position position="9"/>
    </location>
    <ligand>
        <name>a divalent metal cation</name>
        <dbReference type="ChEBI" id="CHEBI:60240"/>
    </ligand>
</feature>
<feature type="binding site" evidence="9">
    <location>
        <position position="40"/>
    </location>
    <ligand>
        <name>a divalent metal cation</name>
        <dbReference type="ChEBI" id="CHEBI:60240"/>
    </ligand>
</feature>
<evidence type="ECO:0000256" key="8">
    <source>
        <dbReference type="ARBA" id="ARBA00022801"/>
    </source>
</evidence>
<dbReference type="SUPFAM" id="SSF64167">
    <property type="entry name" value="SurE-like"/>
    <property type="match status" value="1"/>
</dbReference>
<dbReference type="InterPro" id="IPR036523">
    <property type="entry name" value="SurE-like_sf"/>
</dbReference>
<dbReference type="GO" id="GO:0000166">
    <property type="term" value="F:nucleotide binding"/>
    <property type="evidence" value="ECO:0007669"/>
    <property type="project" value="UniProtKB-KW"/>
</dbReference>
<dbReference type="NCBIfam" id="TIGR00087">
    <property type="entry name" value="surE"/>
    <property type="match status" value="1"/>
</dbReference>
<dbReference type="FunFam" id="3.40.1210.10:FF:000001">
    <property type="entry name" value="5'/3'-nucleotidase SurE"/>
    <property type="match status" value="1"/>
</dbReference>
<keyword evidence="5 9" id="KW-0963">Cytoplasm</keyword>
<comment type="function">
    <text evidence="9">Nucleotidase that shows phosphatase activity on nucleoside 5'-monophosphates.</text>
</comment>
<keyword evidence="7 9" id="KW-0547">Nucleotide-binding</keyword>
<feature type="domain" description="Survival protein SurE-like phosphatase/nucleotidase" evidence="10">
    <location>
        <begin position="3"/>
        <end position="186"/>
    </location>
</feature>
<proteinExistence type="inferred from homology"/>
<evidence type="ECO:0000313" key="11">
    <source>
        <dbReference type="EMBL" id="KCZ82846.1"/>
    </source>
</evidence>
<dbReference type="GO" id="GO:0008253">
    <property type="term" value="F:5'-nucleotidase activity"/>
    <property type="evidence" value="ECO:0007669"/>
    <property type="project" value="UniProtKB-UniRule"/>
</dbReference>
<dbReference type="eggNOG" id="COG0496">
    <property type="taxonomic scope" value="Bacteria"/>
</dbReference>
<evidence type="ECO:0000256" key="7">
    <source>
        <dbReference type="ARBA" id="ARBA00022741"/>
    </source>
</evidence>
<keyword evidence="12" id="KW-1185">Reference proteome</keyword>
<feature type="binding site" evidence="9">
    <location>
        <position position="92"/>
    </location>
    <ligand>
        <name>a divalent metal cation</name>
        <dbReference type="ChEBI" id="CHEBI:60240"/>
    </ligand>
</feature>
<dbReference type="Proteomes" id="UP000024816">
    <property type="component" value="Unassembled WGS sequence"/>
</dbReference>
<evidence type="ECO:0000256" key="2">
    <source>
        <dbReference type="ARBA" id="ARBA00001946"/>
    </source>
</evidence>
<protein>
    <recommendedName>
        <fullName evidence="9">5'-nucleotidase SurE</fullName>
        <ecNumber evidence="9">3.1.3.5</ecNumber>
    </recommendedName>
    <alternativeName>
        <fullName evidence="9">Nucleoside 5'-monophosphate phosphohydrolase</fullName>
    </alternativeName>
</protein>
<organism evidence="11 12">
    <name type="scientific">Hyphomonas jannaschiana VP2</name>
    <dbReference type="NCBI Taxonomy" id="1280952"/>
    <lineage>
        <taxon>Bacteria</taxon>
        <taxon>Pseudomonadati</taxon>
        <taxon>Pseudomonadota</taxon>
        <taxon>Alphaproteobacteria</taxon>
        <taxon>Hyphomonadales</taxon>
        <taxon>Hyphomonadaceae</taxon>
        <taxon>Hyphomonas</taxon>
    </lineage>
</organism>
<evidence type="ECO:0000259" key="10">
    <source>
        <dbReference type="Pfam" id="PF01975"/>
    </source>
</evidence>
<dbReference type="RefSeq" id="WP_035584949.1">
    <property type="nucleotide sequence ID" value="NZ_ARYJ01000021.1"/>
</dbReference>
<evidence type="ECO:0000256" key="9">
    <source>
        <dbReference type="HAMAP-Rule" id="MF_00060"/>
    </source>
</evidence>
<dbReference type="EMBL" id="ARYJ01000021">
    <property type="protein sequence ID" value="KCZ82846.1"/>
    <property type="molecule type" value="Genomic_DNA"/>
</dbReference>
<dbReference type="HAMAP" id="MF_00060">
    <property type="entry name" value="SurE"/>
    <property type="match status" value="1"/>
</dbReference>
<dbReference type="Gene3D" id="3.40.1210.10">
    <property type="entry name" value="Survival protein SurE-like phosphatase/nucleotidase"/>
    <property type="match status" value="1"/>
</dbReference>
<dbReference type="EC" id="3.1.3.5" evidence="9"/>
<comment type="cofactor">
    <cofactor evidence="2">
        <name>Mg(2+)</name>
        <dbReference type="ChEBI" id="CHEBI:18420"/>
    </cofactor>
</comment>
<comment type="similarity">
    <text evidence="4 9">Belongs to the SurE nucleotidase family.</text>
</comment>
<accession>A0A059F6N9</accession>
<reference evidence="11 12" key="1">
    <citation type="journal article" date="2014" name="Antonie Van Leeuwenhoek">
        <title>Hyphomonas beringensis sp. nov. and Hyphomonas chukchiensis sp. nov., isolated from surface seawater of the Bering Sea and Chukchi Sea.</title>
        <authorList>
            <person name="Li C."/>
            <person name="Lai Q."/>
            <person name="Li G."/>
            <person name="Dong C."/>
            <person name="Wang J."/>
            <person name="Liao Y."/>
            <person name="Shao Z."/>
        </authorList>
    </citation>
    <scope>NUCLEOTIDE SEQUENCE [LARGE SCALE GENOMIC DNA]</scope>
    <source>
        <strain evidence="11 12">VP2</strain>
    </source>
</reference>
<comment type="caution">
    <text evidence="11">The sequence shown here is derived from an EMBL/GenBank/DDBJ whole genome shotgun (WGS) entry which is preliminary data.</text>
</comment>
<sequence length="253" mass="28001">MRILLTNDDGINAPGLSVLEEIAKELSDDIWIAAPEEEQSGKGRAISLTHPVRTRKVGARAFAITGTPSDCVLLATHDLMPEKPDLVLSGVNRGQNIAEDTSFSGTIAAAMFGMQLGIPSIALSQSQNFRERGSLPWDTARTWGAKTLRPLLDIGWPDDVVMNVNFPDVEPEDVRGVQITRQGFRDESIIHTDRREDLRGNDYYWIGYKGKLSKPDEGTDLRAIYEGYVSVSPLHVDLTHEAFLQKLKGSWQA</sequence>
<dbReference type="STRING" id="1280952.HJA_17315"/>
<dbReference type="GO" id="GO:0008254">
    <property type="term" value="F:3'-nucleotidase activity"/>
    <property type="evidence" value="ECO:0007669"/>
    <property type="project" value="TreeGrafter"/>
</dbReference>
<evidence type="ECO:0000256" key="6">
    <source>
        <dbReference type="ARBA" id="ARBA00022723"/>
    </source>
</evidence>
<dbReference type="InterPro" id="IPR030048">
    <property type="entry name" value="SurE"/>
</dbReference>
<keyword evidence="6 9" id="KW-0479">Metal-binding</keyword>
<evidence type="ECO:0000313" key="12">
    <source>
        <dbReference type="Proteomes" id="UP000024816"/>
    </source>
</evidence>
<comment type="subcellular location">
    <subcellularLocation>
        <location evidence="3 9">Cytoplasm</location>
    </subcellularLocation>
</comment>
<dbReference type="PANTHER" id="PTHR30457:SF12">
    <property type="entry name" value="5'_3'-NUCLEOTIDASE SURE"/>
    <property type="match status" value="1"/>
</dbReference>
<dbReference type="GO" id="GO:0005737">
    <property type="term" value="C:cytoplasm"/>
    <property type="evidence" value="ECO:0007669"/>
    <property type="project" value="UniProtKB-SubCell"/>
</dbReference>
<dbReference type="AlphaFoldDB" id="A0A059F6N9"/>